<evidence type="ECO:0000313" key="2">
    <source>
        <dbReference type="EMBL" id="GAD26522.1"/>
    </source>
</evidence>
<gene>
    <name evidence="2" type="ORF">NBRC3257_1521</name>
</gene>
<evidence type="ECO:0000313" key="3">
    <source>
        <dbReference type="Proteomes" id="UP000018209"/>
    </source>
</evidence>
<feature type="region of interest" description="Disordered" evidence="1">
    <location>
        <begin position="1"/>
        <end position="37"/>
    </location>
</feature>
<sequence>MMTVPEKADFAPQKEAEDNDYVDRQAFKPPVLHKKCK</sequence>
<name>A0ABQ0IWD2_GLUTH</name>
<feature type="compositionally biased region" description="Basic and acidic residues" evidence="1">
    <location>
        <begin position="1"/>
        <end position="26"/>
    </location>
</feature>
<protein>
    <submittedName>
        <fullName evidence="2">Uncharacterized protein</fullName>
    </submittedName>
</protein>
<comment type="caution">
    <text evidence="2">The sequence shown here is derived from an EMBL/GenBank/DDBJ whole genome shotgun (WGS) entry which is preliminary data.</text>
</comment>
<dbReference type="Proteomes" id="UP000018209">
    <property type="component" value="Unassembled WGS sequence"/>
</dbReference>
<dbReference type="EMBL" id="BASM01000018">
    <property type="protein sequence ID" value="GAD26522.1"/>
    <property type="molecule type" value="Genomic_DNA"/>
</dbReference>
<evidence type="ECO:0000256" key="1">
    <source>
        <dbReference type="SAM" id="MobiDB-lite"/>
    </source>
</evidence>
<proteinExistence type="predicted"/>
<accession>A0ABQ0IWD2</accession>
<organism evidence="2 3">
    <name type="scientific">Gluconobacter thailandicus NBRC 3257</name>
    <dbReference type="NCBI Taxonomy" id="1381097"/>
    <lineage>
        <taxon>Bacteria</taxon>
        <taxon>Pseudomonadati</taxon>
        <taxon>Pseudomonadota</taxon>
        <taxon>Alphaproteobacteria</taxon>
        <taxon>Acetobacterales</taxon>
        <taxon>Acetobacteraceae</taxon>
        <taxon>Gluconobacter</taxon>
    </lineage>
</organism>
<keyword evidence="3" id="KW-1185">Reference proteome</keyword>
<reference evidence="2 3" key="1">
    <citation type="submission" date="2013-08" db="EMBL/GenBank/DDBJ databases">
        <title>Gluconobacter thailandicus NBRC 3257 whole genome sequence.</title>
        <authorList>
            <person name="Matsutani M."/>
            <person name="Yakushi T."/>
            <person name="Matsushita K."/>
        </authorList>
    </citation>
    <scope>NUCLEOTIDE SEQUENCE [LARGE SCALE GENOMIC DNA]</scope>
    <source>
        <strain evidence="2 3">NBRC 3257</strain>
    </source>
</reference>